<dbReference type="GO" id="GO:0005737">
    <property type="term" value="C:cytoplasm"/>
    <property type="evidence" value="ECO:0007669"/>
    <property type="project" value="InterPro"/>
</dbReference>
<dbReference type="AlphaFoldDB" id="A0A9P6IGK5"/>
<dbReference type="SUPFAM" id="SSF56176">
    <property type="entry name" value="FAD-binding/transporter-associated domain-like"/>
    <property type="match status" value="1"/>
</dbReference>
<comment type="caution">
    <text evidence="7">The sequence shown here is derived from an EMBL/GenBank/DDBJ whole genome shotgun (WGS) entry which is preliminary data.</text>
</comment>
<reference evidence="7" key="2">
    <citation type="submission" date="2020-11" db="EMBL/GenBank/DDBJ databases">
        <title>Whole genome sequencing of Colletotrichum sp.</title>
        <authorList>
            <person name="Li H."/>
        </authorList>
    </citation>
    <scope>NUCLEOTIDE SEQUENCE</scope>
    <source>
        <strain evidence="7">CkLH20</strain>
    </source>
</reference>
<evidence type="ECO:0000256" key="2">
    <source>
        <dbReference type="ARBA" id="ARBA00022630"/>
    </source>
</evidence>
<dbReference type="InterPro" id="IPR000836">
    <property type="entry name" value="PRTase_dom"/>
</dbReference>
<dbReference type="GO" id="GO:0016491">
    <property type="term" value="F:oxidoreductase activity"/>
    <property type="evidence" value="ECO:0007669"/>
    <property type="project" value="UniProtKB-KW"/>
</dbReference>
<dbReference type="Pfam" id="PF00156">
    <property type="entry name" value="Pribosyltran"/>
    <property type="match status" value="1"/>
</dbReference>
<evidence type="ECO:0000256" key="5">
    <source>
        <dbReference type="SAM" id="MobiDB-lite"/>
    </source>
</evidence>
<dbReference type="Gene3D" id="3.30.465.10">
    <property type="match status" value="1"/>
</dbReference>
<evidence type="ECO:0000313" key="7">
    <source>
        <dbReference type="EMBL" id="KAF9881681.1"/>
    </source>
</evidence>
<dbReference type="Proteomes" id="UP000781932">
    <property type="component" value="Unassembled WGS sequence"/>
</dbReference>
<evidence type="ECO:0000313" key="8">
    <source>
        <dbReference type="Proteomes" id="UP000781932"/>
    </source>
</evidence>
<dbReference type="InterPro" id="IPR036318">
    <property type="entry name" value="FAD-bd_PCMH-like_sf"/>
</dbReference>
<dbReference type="InterPro" id="IPR005919">
    <property type="entry name" value="Pmev_kin_anim"/>
</dbReference>
<evidence type="ECO:0000256" key="4">
    <source>
        <dbReference type="ARBA" id="ARBA00023002"/>
    </source>
</evidence>
<accession>A0A9P6IGK5</accession>
<dbReference type="RefSeq" id="XP_038751142.1">
    <property type="nucleotide sequence ID" value="XM_038883547.1"/>
</dbReference>
<feature type="region of interest" description="Disordered" evidence="5">
    <location>
        <begin position="907"/>
        <end position="934"/>
    </location>
</feature>
<dbReference type="Pfam" id="PF04275">
    <property type="entry name" value="P-mevalo_kinase"/>
    <property type="match status" value="1"/>
</dbReference>
<organism evidence="7 8">
    <name type="scientific">Colletotrichum karsti</name>
    <dbReference type="NCBI Taxonomy" id="1095194"/>
    <lineage>
        <taxon>Eukaryota</taxon>
        <taxon>Fungi</taxon>
        <taxon>Dikarya</taxon>
        <taxon>Ascomycota</taxon>
        <taxon>Pezizomycotina</taxon>
        <taxon>Sordariomycetes</taxon>
        <taxon>Hypocreomycetidae</taxon>
        <taxon>Glomerellales</taxon>
        <taxon>Glomerellaceae</taxon>
        <taxon>Colletotrichum</taxon>
        <taxon>Colletotrichum boninense species complex</taxon>
    </lineage>
</organism>
<dbReference type="InterPro" id="IPR050416">
    <property type="entry name" value="FAD-linked_Oxidoreductase"/>
</dbReference>
<dbReference type="Pfam" id="PF01565">
    <property type="entry name" value="FAD_binding_4"/>
    <property type="match status" value="1"/>
</dbReference>
<comment type="similarity">
    <text evidence="1">Belongs to the oxygen-dependent FAD-linked oxidoreductase family.</text>
</comment>
<name>A0A9P6IGK5_9PEZI</name>
<evidence type="ECO:0000256" key="3">
    <source>
        <dbReference type="ARBA" id="ARBA00022827"/>
    </source>
</evidence>
<protein>
    <recommendedName>
        <fullName evidence="6">FAD-binding PCMH-type domain-containing protein</fullName>
    </recommendedName>
</protein>
<dbReference type="EMBL" id="JAATWM020000002">
    <property type="protein sequence ID" value="KAF9881681.1"/>
    <property type="molecule type" value="Genomic_DNA"/>
</dbReference>
<dbReference type="PANTHER" id="PTHR42973">
    <property type="entry name" value="BINDING OXIDOREDUCTASE, PUTATIVE (AFU_ORTHOLOGUE AFUA_1G17690)-RELATED"/>
    <property type="match status" value="1"/>
</dbReference>
<dbReference type="OrthoDB" id="363185at2759"/>
<sequence length="1160" mass="125957">MTSLSNLKQLLRRRAAEGALFPRKPLSDEEYSAGFSILVGGPGESTYEEFILPQLSQLLAPLFYSRTHVSVLEIGPGPESVLERLPGNLRRKIKQYTAFEPNVLFAAGLEERLCSLPEPFLSLQNPPAVHRVPFTLNSHVGSGSSPDATGVAQKFDIILFCHSMYGMRPKYRYIEEALGMLVEQHKDGMVVVFHRDATMDFNGLVCQKTVTFPTWVTQILDSDEILDCFASFVSGFTIQDTNVGRTLQLEWREICRELGQRQGAGRLLFRSPEAMTVFTRSSLELPKLTVQVPSMTGTSLVKNREALLHQPATVMKPTSIVHLQQCIRWALNHNVSLTVVGGGHSGQCLWPGIVAIDMAAFNQVHVLAAETKDGEPGSQSGCLIVAEAGCKSGDIVNRALAENLTVPLGARPSVGAGLWLQGGIGHLARLHGLSCDAVLGAVMVSVDSGQVFCIGHVPYNHQPAGAVRPANEADLLWSLKGAGTNFGIVISVTFAAYAAPAFSVRNWVVPACDSLKAQTQLHEIGNVARKLPRTCSADMYLYWDNDRLHVGVTMFDSDTTGLPSCATSESDYASMEKVLGPAKNPCHKLVDSVGLFETEMYMAAMHGGHGGGKTSSFKRCLFLGGIGEAKVVSRLVAAIVTRPTPLCYLHLLQGGGAIGDVADNATAFGCRSWDYACVITGVWPREQDGTGASFAAVEWVYSVAENLLPLSCGAYGADLGPDPRDAVLARKAFGPNRPRLAGIKRKMDPQNVLAYACPLPKAPQRQRLILLVTGDSCAGKDYCADVWAAMLKEWADQSLTVRVASISDAFKREYAEATGADLGRLLCDRNYKEKHRPAMTTFFENQVRQRPSLPEEHFLAVVYEVSDTDVLLITGMRDEAPVATFSHLVPDSRMLEVHVNADERTWHASHASHAEDGDCETSRNVKSKKHEKSNKGYCPSFTFDNNKVGDEAARSFAKHILFPFLGDDLQRLSRMVRSASDFPRPGIDFRHVLGICQQPGGLDLCSTLLQTHFVGDWADVNAVVCCEAGGYLFAPVLASRVNVPLVLIREAGKLPPPTISVPKFSSHISSSVSSKTEGTRIEMDRDAVCGGESVVVVDDVLATGETMCAVLQLLSSAGVEAERICIMVVAEFPIHRGRDLLRKCGFGRVAIQSLLVFDGA</sequence>
<feature type="compositionally biased region" description="Basic and acidic residues" evidence="5">
    <location>
        <begin position="907"/>
        <end position="923"/>
    </location>
</feature>
<dbReference type="GO" id="GO:0004631">
    <property type="term" value="F:phosphomevalonate kinase activity"/>
    <property type="evidence" value="ECO:0007669"/>
    <property type="project" value="InterPro"/>
</dbReference>
<dbReference type="PROSITE" id="PS51387">
    <property type="entry name" value="FAD_PCMH"/>
    <property type="match status" value="1"/>
</dbReference>
<dbReference type="InterPro" id="IPR016169">
    <property type="entry name" value="FAD-bd_PCMH_sub2"/>
</dbReference>
<keyword evidence="3" id="KW-0274">FAD</keyword>
<dbReference type="InterPro" id="IPR006094">
    <property type="entry name" value="Oxid_FAD_bind_N"/>
</dbReference>
<keyword evidence="8" id="KW-1185">Reference proteome</keyword>
<feature type="domain" description="FAD-binding PCMH-type" evidence="6">
    <location>
        <begin position="307"/>
        <end position="499"/>
    </location>
</feature>
<dbReference type="SUPFAM" id="SSF53271">
    <property type="entry name" value="PRTase-like"/>
    <property type="match status" value="1"/>
</dbReference>
<dbReference type="GO" id="GO:0006695">
    <property type="term" value="P:cholesterol biosynthetic process"/>
    <property type="evidence" value="ECO:0007669"/>
    <property type="project" value="InterPro"/>
</dbReference>
<keyword evidence="2" id="KW-0285">Flavoprotein</keyword>
<dbReference type="Gene3D" id="3.40.462.20">
    <property type="match status" value="1"/>
</dbReference>
<dbReference type="InterPro" id="IPR016166">
    <property type="entry name" value="FAD-bd_PCMH"/>
</dbReference>
<dbReference type="InterPro" id="IPR029057">
    <property type="entry name" value="PRTase-like"/>
</dbReference>
<evidence type="ECO:0000256" key="1">
    <source>
        <dbReference type="ARBA" id="ARBA00005466"/>
    </source>
</evidence>
<keyword evidence="4" id="KW-0560">Oxidoreductase</keyword>
<gene>
    <name evidence="7" type="ORF">CkaCkLH20_00827</name>
</gene>
<dbReference type="Gene3D" id="3.40.50.2020">
    <property type="match status" value="1"/>
</dbReference>
<dbReference type="GO" id="GO:0071949">
    <property type="term" value="F:FAD binding"/>
    <property type="evidence" value="ECO:0007669"/>
    <property type="project" value="InterPro"/>
</dbReference>
<dbReference type="GeneID" id="62156621"/>
<dbReference type="InterPro" id="IPR029063">
    <property type="entry name" value="SAM-dependent_MTases_sf"/>
</dbReference>
<dbReference type="Gene3D" id="3.40.50.300">
    <property type="entry name" value="P-loop containing nucleotide triphosphate hydrolases"/>
    <property type="match status" value="1"/>
</dbReference>
<dbReference type="PANTHER" id="PTHR42973:SF25">
    <property type="entry name" value="PHOSPHOMEVALONATE KINASE"/>
    <property type="match status" value="1"/>
</dbReference>
<proteinExistence type="inferred from homology"/>
<dbReference type="Gene3D" id="3.40.50.150">
    <property type="entry name" value="Vaccinia Virus protein VP39"/>
    <property type="match status" value="1"/>
</dbReference>
<dbReference type="InterPro" id="IPR027417">
    <property type="entry name" value="P-loop_NTPase"/>
</dbReference>
<evidence type="ECO:0000259" key="6">
    <source>
        <dbReference type="PROSITE" id="PS51387"/>
    </source>
</evidence>
<dbReference type="CDD" id="cd06223">
    <property type="entry name" value="PRTases_typeI"/>
    <property type="match status" value="1"/>
</dbReference>
<reference evidence="7" key="1">
    <citation type="submission" date="2020-03" db="EMBL/GenBank/DDBJ databases">
        <authorList>
            <person name="He L."/>
        </authorList>
    </citation>
    <scope>NUCLEOTIDE SEQUENCE</scope>
    <source>
        <strain evidence="7">CkLH20</strain>
    </source>
</reference>